<feature type="transmembrane region" description="Helical" evidence="5">
    <location>
        <begin position="126"/>
        <end position="152"/>
    </location>
</feature>
<feature type="transmembrane region" description="Helical" evidence="5">
    <location>
        <begin position="913"/>
        <end position="936"/>
    </location>
</feature>
<gene>
    <name evidence="8" type="ORF">ACHAXA_000991</name>
</gene>
<feature type="transmembrane region" description="Helical" evidence="5">
    <location>
        <begin position="412"/>
        <end position="429"/>
    </location>
</feature>
<feature type="transmembrane region" description="Helical" evidence="5">
    <location>
        <begin position="604"/>
        <end position="630"/>
    </location>
</feature>
<feature type="transmembrane region" description="Helical" evidence="5">
    <location>
        <begin position="957"/>
        <end position="977"/>
    </location>
</feature>
<dbReference type="GO" id="GO:0016020">
    <property type="term" value="C:membrane"/>
    <property type="evidence" value="ECO:0007669"/>
    <property type="project" value="UniProtKB-SubCell"/>
</dbReference>
<accession>A0ABD3SDU9</accession>
<feature type="transmembrane region" description="Helical" evidence="5">
    <location>
        <begin position="890"/>
        <end position="907"/>
    </location>
</feature>
<feature type="transmembrane region" description="Helical" evidence="5">
    <location>
        <begin position="329"/>
        <end position="350"/>
    </location>
</feature>
<proteinExistence type="predicted"/>
<feature type="domain" description="Amino acid transporter transmembrane" evidence="7">
    <location>
        <begin position="569"/>
        <end position="976"/>
    </location>
</feature>
<organism evidence="8 9">
    <name type="scientific">Cyclostephanos tholiformis</name>
    <dbReference type="NCBI Taxonomy" id="382380"/>
    <lineage>
        <taxon>Eukaryota</taxon>
        <taxon>Sar</taxon>
        <taxon>Stramenopiles</taxon>
        <taxon>Ochrophyta</taxon>
        <taxon>Bacillariophyta</taxon>
        <taxon>Coscinodiscophyceae</taxon>
        <taxon>Thalassiosirophycidae</taxon>
        <taxon>Stephanodiscales</taxon>
        <taxon>Stephanodiscaceae</taxon>
        <taxon>Cyclostephanos</taxon>
    </lineage>
</organism>
<evidence type="ECO:0000256" key="2">
    <source>
        <dbReference type="ARBA" id="ARBA00022692"/>
    </source>
</evidence>
<reference evidence="8 9" key="1">
    <citation type="submission" date="2024-10" db="EMBL/GenBank/DDBJ databases">
        <title>Updated reference genomes for cyclostephanoid diatoms.</title>
        <authorList>
            <person name="Roberts W.R."/>
            <person name="Alverson A.J."/>
        </authorList>
    </citation>
    <scope>NUCLEOTIDE SEQUENCE [LARGE SCALE GENOMIC DNA]</scope>
    <source>
        <strain evidence="8 9">AJA228-03</strain>
    </source>
</reference>
<protein>
    <recommendedName>
        <fullName evidence="7">Amino acid transporter transmembrane domain-containing protein</fullName>
    </recommendedName>
</protein>
<feature type="signal peptide" evidence="6">
    <location>
        <begin position="1"/>
        <end position="25"/>
    </location>
</feature>
<evidence type="ECO:0000256" key="6">
    <source>
        <dbReference type="SAM" id="SignalP"/>
    </source>
</evidence>
<dbReference type="Proteomes" id="UP001530377">
    <property type="component" value="Unassembled WGS sequence"/>
</dbReference>
<feature type="transmembrane region" description="Helical" evidence="5">
    <location>
        <begin position="848"/>
        <end position="869"/>
    </location>
</feature>
<evidence type="ECO:0000313" key="9">
    <source>
        <dbReference type="Proteomes" id="UP001530377"/>
    </source>
</evidence>
<evidence type="ECO:0000256" key="3">
    <source>
        <dbReference type="ARBA" id="ARBA00022989"/>
    </source>
</evidence>
<evidence type="ECO:0000259" key="7">
    <source>
        <dbReference type="Pfam" id="PF01490"/>
    </source>
</evidence>
<feature type="transmembrane region" description="Helical" evidence="5">
    <location>
        <begin position="173"/>
        <end position="196"/>
    </location>
</feature>
<evidence type="ECO:0000256" key="5">
    <source>
        <dbReference type="SAM" id="Phobius"/>
    </source>
</evidence>
<keyword evidence="4 5" id="KW-0472">Membrane</keyword>
<name>A0ABD3SDU9_9STRA</name>
<dbReference type="InterPro" id="IPR013057">
    <property type="entry name" value="AA_transpt_TM"/>
</dbReference>
<dbReference type="PANTHER" id="PTHR22950">
    <property type="entry name" value="AMINO ACID TRANSPORTER"/>
    <property type="match status" value="1"/>
</dbReference>
<evidence type="ECO:0000256" key="4">
    <source>
        <dbReference type="ARBA" id="ARBA00023136"/>
    </source>
</evidence>
<comment type="caution">
    <text evidence="8">The sequence shown here is derived from an EMBL/GenBank/DDBJ whole genome shotgun (WGS) entry which is preliminary data.</text>
</comment>
<feature type="domain" description="Amino acid transporter transmembrane" evidence="7">
    <location>
        <begin position="91"/>
        <end position="472"/>
    </location>
</feature>
<dbReference type="Pfam" id="PF01490">
    <property type="entry name" value="Aa_trans"/>
    <property type="match status" value="2"/>
</dbReference>
<feature type="transmembrane region" description="Helical" evidence="5">
    <location>
        <begin position="694"/>
        <end position="712"/>
    </location>
</feature>
<feature type="transmembrane region" description="Helical" evidence="5">
    <location>
        <begin position="216"/>
        <end position="234"/>
    </location>
</feature>
<keyword evidence="6" id="KW-0732">Signal</keyword>
<keyword evidence="2 5" id="KW-0812">Transmembrane</keyword>
<feature type="transmembrane region" description="Helical" evidence="5">
    <location>
        <begin position="280"/>
        <end position="308"/>
    </location>
</feature>
<feature type="transmembrane region" description="Helical" evidence="5">
    <location>
        <begin position="719"/>
        <end position="738"/>
    </location>
</feature>
<keyword evidence="3 5" id="KW-1133">Transmembrane helix</keyword>
<dbReference type="EMBL" id="JALLPB020000057">
    <property type="protein sequence ID" value="KAL3822726.1"/>
    <property type="molecule type" value="Genomic_DNA"/>
</dbReference>
<feature type="transmembrane region" description="Helical" evidence="5">
    <location>
        <begin position="579"/>
        <end position="598"/>
    </location>
</feature>
<feature type="non-terminal residue" evidence="8">
    <location>
        <position position="1"/>
    </location>
</feature>
<evidence type="ECO:0000313" key="8">
    <source>
        <dbReference type="EMBL" id="KAL3822726.1"/>
    </source>
</evidence>
<dbReference type="AlphaFoldDB" id="A0ABD3SDU9"/>
<keyword evidence="9" id="KW-1185">Reference proteome</keyword>
<comment type="subcellular location">
    <subcellularLocation>
        <location evidence="1">Membrane</location>
        <topology evidence="1">Multi-pass membrane protein</topology>
    </subcellularLocation>
</comment>
<sequence length="1014" mass="106879">HTNTKMRVNAASLLAAMPMAAFVKADAFISPSSPLVVSTAIKRDGLARVPLAHGSFSRRQRREACSPWSTTAMEMSGGGGGGGDALSTEGTATIPDEIFNLVKSIIGAGVLSLPAGIAAFGNAPSALIPATIITTAIGAISAYTFMLIARVCKMTGATSYADCWDKTRGTKTSWIIALSSALDCFMGNLSYSMILADSIRGLLSTFSITTTRTRSLIGVTSLILLPLCLVKNLSSLAPFSLLGIMGMAYTAFAIGIRYFGGAYAAGGRFLPDVGAALQPSFGTIGASGVISPNSLILVCMLSTAYIAHFNAPRFLRELKDNTMPRFGKMTGISFGFCTAFYAAVSAMAFLTFGANCDGLILNNYSTKDLLISASRFAVAISLIFSYPLLFVGTRDGTLDLFKVPEEKRSASLLNQTTLVLLGMITALAWKLTDLSFVSSISGAVFGTALIFVFPSLMFRGAIKNLGDKATDQQKQEGTFAMIMRVNAASLLAAMPMAEFVKADAFISPSSPLVVSTAIKRDGLARVPLAHGSFSRRQRREACSPWSTTAMEMSGGGGGGGGDALSTEGTATIPDEIFNLVKSIIGAGVLSLPAGIAAFGNAPSALIPATIITTAIGAISAYTFMLIARVCKMTGATSYADCWDKTRGTKTSWIIALSSALDCFMGNLSYSMILADSIRGLLSTFSITTTRTRSLIGVTSLILLPLCLVKNLSSLAPFSLLGIMGMAYTAFAIGIRYFGGAYAAGGRFLPDVGAALQPSFGTIGASGVISPNSLILVCMLSTAYIAHFNAPRFLRELKDNTMPRFGKMTGISFGFCTAFYAAVSAMAFLTFGANCDGLIFEQLLHQGPLISASRFAVAISLIFSYPLLFVGTRDGTLDLFKVPEEKRSASLLNQTTLVLLGMITALAWKLTDLSFVSSISGAVFGTALIFVFPSLMFRGAIKNLGDKATDQQKQEGTFAMIVNLIGIVVAAIGTKMSLQGSGGTKVVKRVYFYNAMNRGKHDTTSRKRGKVSACR</sequence>
<evidence type="ECO:0000256" key="1">
    <source>
        <dbReference type="ARBA" id="ARBA00004141"/>
    </source>
</evidence>
<feature type="chain" id="PRO_5044891417" description="Amino acid transporter transmembrane domain-containing protein" evidence="6">
    <location>
        <begin position="26"/>
        <end position="1014"/>
    </location>
</feature>
<feature type="transmembrane region" description="Helical" evidence="5">
    <location>
        <begin position="807"/>
        <end position="828"/>
    </location>
</feature>
<feature type="transmembrane region" description="Helical" evidence="5">
    <location>
        <begin position="435"/>
        <end position="458"/>
    </location>
</feature>
<feature type="transmembrane region" description="Helical" evidence="5">
    <location>
        <begin position="241"/>
        <end position="260"/>
    </location>
</feature>
<feature type="transmembrane region" description="Helical" evidence="5">
    <location>
        <begin position="758"/>
        <end position="786"/>
    </location>
</feature>
<feature type="transmembrane region" description="Helical" evidence="5">
    <location>
        <begin position="651"/>
        <end position="674"/>
    </location>
</feature>
<dbReference type="PANTHER" id="PTHR22950:SF652">
    <property type="entry name" value="TRANSMEMBRANE AMINO ACID TRANSPORTER FAMILY PROTEIN"/>
    <property type="match status" value="1"/>
</dbReference>
<feature type="transmembrane region" description="Helical" evidence="5">
    <location>
        <begin position="370"/>
        <end position="391"/>
    </location>
</feature>